<dbReference type="GO" id="GO:0008270">
    <property type="term" value="F:zinc ion binding"/>
    <property type="evidence" value="ECO:0007669"/>
    <property type="project" value="UniProtKB-KW"/>
</dbReference>
<evidence type="ECO:0000256" key="2">
    <source>
        <dbReference type="ARBA" id="ARBA00022723"/>
    </source>
</evidence>
<evidence type="ECO:0000256" key="1">
    <source>
        <dbReference type="ARBA" id="ARBA00004123"/>
    </source>
</evidence>
<organism evidence="11 12">
    <name type="scientific">Escallonia herrerae</name>
    <dbReference type="NCBI Taxonomy" id="1293975"/>
    <lineage>
        <taxon>Eukaryota</taxon>
        <taxon>Viridiplantae</taxon>
        <taxon>Streptophyta</taxon>
        <taxon>Embryophyta</taxon>
        <taxon>Tracheophyta</taxon>
        <taxon>Spermatophyta</taxon>
        <taxon>Magnoliopsida</taxon>
        <taxon>eudicotyledons</taxon>
        <taxon>Gunneridae</taxon>
        <taxon>Pentapetalae</taxon>
        <taxon>asterids</taxon>
        <taxon>campanulids</taxon>
        <taxon>Escalloniales</taxon>
        <taxon>Escalloniaceae</taxon>
        <taxon>Escallonia</taxon>
    </lineage>
</organism>
<dbReference type="SUPFAM" id="SSF54171">
    <property type="entry name" value="DNA-binding domain"/>
    <property type="match status" value="1"/>
</dbReference>
<name>A0AA88W166_9ASTE</name>
<reference evidence="11" key="1">
    <citation type="submission" date="2022-12" db="EMBL/GenBank/DDBJ databases">
        <title>Draft genome assemblies for two species of Escallonia (Escalloniales).</title>
        <authorList>
            <person name="Chanderbali A."/>
            <person name="Dervinis C."/>
            <person name="Anghel I."/>
            <person name="Soltis D."/>
            <person name="Soltis P."/>
            <person name="Zapata F."/>
        </authorList>
    </citation>
    <scope>NUCLEOTIDE SEQUENCE</scope>
    <source>
        <strain evidence="11">UCBG64.0493</strain>
        <tissue evidence="11">Leaf</tissue>
    </source>
</reference>
<evidence type="ECO:0000256" key="7">
    <source>
        <dbReference type="ARBA" id="ARBA00023163"/>
    </source>
</evidence>
<dbReference type="Gene3D" id="3.30.890.10">
    <property type="entry name" value="Methyl-cpg-binding Protein 2, Chain A"/>
    <property type="match status" value="1"/>
</dbReference>
<feature type="domain" description="CW-type" evidence="10">
    <location>
        <begin position="152"/>
        <end position="211"/>
    </location>
</feature>
<feature type="compositionally biased region" description="Basic and acidic residues" evidence="9">
    <location>
        <begin position="82"/>
        <end position="101"/>
    </location>
</feature>
<dbReference type="EMBL" id="JAVXUP010000980">
    <property type="protein sequence ID" value="KAK3017778.1"/>
    <property type="molecule type" value="Genomic_DNA"/>
</dbReference>
<evidence type="ECO:0000256" key="5">
    <source>
        <dbReference type="ARBA" id="ARBA00023015"/>
    </source>
</evidence>
<proteinExistence type="predicted"/>
<keyword evidence="2" id="KW-0479">Metal-binding</keyword>
<dbReference type="PROSITE" id="PS51050">
    <property type="entry name" value="ZF_CW"/>
    <property type="match status" value="1"/>
</dbReference>
<evidence type="ECO:0000256" key="6">
    <source>
        <dbReference type="ARBA" id="ARBA00023125"/>
    </source>
</evidence>
<evidence type="ECO:0000313" key="11">
    <source>
        <dbReference type="EMBL" id="KAK3017778.1"/>
    </source>
</evidence>
<evidence type="ECO:0000256" key="9">
    <source>
        <dbReference type="SAM" id="MobiDB-lite"/>
    </source>
</evidence>
<keyword evidence="4" id="KW-0862">Zinc</keyword>
<feature type="region of interest" description="Disordered" evidence="9">
    <location>
        <begin position="372"/>
        <end position="393"/>
    </location>
</feature>
<dbReference type="Pfam" id="PF07496">
    <property type="entry name" value="zf-CW"/>
    <property type="match status" value="1"/>
</dbReference>
<comment type="caution">
    <text evidence="11">The sequence shown here is derived from an EMBL/GenBank/DDBJ whole genome shotgun (WGS) entry which is preliminary data.</text>
</comment>
<evidence type="ECO:0000256" key="3">
    <source>
        <dbReference type="ARBA" id="ARBA00022771"/>
    </source>
</evidence>
<keyword evidence="5" id="KW-0805">Transcription regulation</keyword>
<accession>A0AA88W166</accession>
<dbReference type="PANTHER" id="PTHR12396">
    <property type="entry name" value="METHYL-CPG BINDING PROTEIN, MBD"/>
    <property type="match status" value="1"/>
</dbReference>
<dbReference type="PANTHER" id="PTHR12396:SF0">
    <property type="entry name" value="METHYL-CPG BINDING DOMAIN PROTEIN-LIKE, ISOFORM C"/>
    <property type="match status" value="1"/>
</dbReference>
<dbReference type="GO" id="GO:0005634">
    <property type="term" value="C:nucleus"/>
    <property type="evidence" value="ECO:0007669"/>
    <property type="project" value="UniProtKB-SubCell"/>
</dbReference>
<feature type="region of interest" description="Disordered" evidence="9">
    <location>
        <begin position="39"/>
        <end position="61"/>
    </location>
</feature>
<keyword evidence="8" id="KW-0539">Nucleus</keyword>
<evidence type="ECO:0000313" key="12">
    <source>
        <dbReference type="Proteomes" id="UP001188597"/>
    </source>
</evidence>
<dbReference type="InterPro" id="IPR016177">
    <property type="entry name" value="DNA-bd_dom_sf"/>
</dbReference>
<feature type="compositionally biased region" description="Basic residues" evidence="9">
    <location>
        <begin position="377"/>
        <end position="388"/>
    </location>
</feature>
<dbReference type="Proteomes" id="UP001188597">
    <property type="component" value="Unassembled WGS sequence"/>
</dbReference>
<keyword evidence="6" id="KW-0238">DNA-binding</keyword>
<keyword evidence="3" id="KW-0863">Zinc-finger</keyword>
<gene>
    <name evidence="11" type="ORF">RJ639_002850</name>
</gene>
<evidence type="ECO:0000259" key="10">
    <source>
        <dbReference type="PROSITE" id="PS51050"/>
    </source>
</evidence>
<dbReference type="InterPro" id="IPR011124">
    <property type="entry name" value="Znf_CW"/>
</dbReference>
<keyword evidence="7" id="KW-0804">Transcription</keyword>
<feature type="compositionally biased region" description="Basic and acidic residues" evidence="9">
    <location>
        <begin position="39"/>
        <end position="48"/>
    </location>
</feature>
<dbReference type="GO" id="GO:0003677">
    <property type="term" value="F:DNA binding"/>
    <property type="evidence" value="ECO:0007669"/>
    <property type="project" value="UniProtKB-KW"/>
</dbReference>
<keyword evidence="12" id="KW-1185">Reference proteome</keyword>
<protein>
    <recommendedName>
        <fullName evidence="10">CW-type domain-containing protein</fullName>
    </recommendedName>
</protein>
<evidence type="ECO:0000256" key="8">
    <source>
        <dbReference type="ARBA" id="ARBA00023242"/>
    </source>
</evidence>
<sequence>MVYPLLVASSNLLEHKGIKIYLEFQMQSRPIKLTIKVKREDRKEKDDPSGSTCPDFLDSNKTQPNDFYSSTCHVPEASTYEKPVDITSLDKEEDNGTKDEDNQSSENVQNQLVVYEPTANGDRDIVAVPDPNEYQPAPLRRHPFQDRTSRVLPSVGAFTVQCASCFQWRLIPTKEKYEEIREHISEQPFVCEAAREWRPEISCKDPPDILQDGSRLWAIDKPDIAQPPPGWQRLLRIRGEGSSKFADVYVLCCAIGQETPIYGGNSEACFLYRSFQIFSSYSESSNHRYLLEHPEFMDEGVTMSQFSFQIPRPLQENYVRKRPARLTAPFDGNSFGMPGSLEPSEGPNENTDLQLGGPAYSGAPYFEAPVFDPVGRPTKKTRTPHKPARNGDSLYKRDKVKVEDERRFYNGNFDL</sequence>
<comment type="subcellular location">
    <subcellularLocation>
        <location evidence="1">Nucleus</location>
    </subcellularLocation>
</comment>
<evidence type="ECO:0000256" key="4">
    <source>
        <dbReference type="ARBA" id="ARBA00022833"/>
    </source>
</evidence>
<feature type="region of interest" description="Disordered" evidence="9">
    <location>
        <begin position="79"/>
        <end position="109"/>
    </location>
</feature>
<dbReference type="AlphaFoldDB" id="A0AA88W166"/>